<feature type="transmembrane region" description="Helical" evidence="1">
    <location>
        <begin position="33"/>
        <end position="50"/>
    </location>
</feature>
<reference evidence="3" key="1">
    <citation type="submission" date="2012-02" db="EMBL/GenBank/DDBJ databases">
        <title>The complete genome of Echinicola vietnamensis DSM 17526.</title>
        <authorList>
            <person name="Lucas S."/>
            <person name="Copeland A."/>
            <person name="Lapidus A."/>
            <person name="Glavina del Rio T."/>
            <person name="Dalin E."/>
            <person name="Tice H."/>
            <person name="Bruce D."/>
            <person name="Goodwin L."/>
            <person name="Pitluck S."/>
            <person name="Peters L."/>
            <person name="Ovchinnikova G."/>
            <person name="Teshima H."/>
            <person name="Kyrpides N."/>
            <person name="Mavromatis K."/>
            <person name="Ivanova N."/>
            <person name="Brettin T."/>
            <person name="Detter J.C."/>
            <person name="Han C."/>
            <person name="Larimer F."/>
            <person name="Land M."/>
            <person name="Hauser L."/>
            <person name="Markowitz V."/>
            <person name="Cheng J.-F."/>
            <person name="Hugenholtz P."/>
            <person name="Woyke T."/>
            <person name="Wu D."/>
            <person name="Brambilla E."/>
            <person name="Klenk H.-P."/>
            <person name="Eisen J.A."/>
        </authorList>
    </citation>
    <scope>NUCLEOTIDE SEQUENCE [LARGE SCALE GENOMIC DNA]</scope>
    <source>
        <strain evidence="3">DSM 17526 / LMG 23754 / KMM 6221</strain>
    </source>
</reference>
<gene>
    <name evidence="2" type="ordered locus">Echvi_3840</name>
</gene>
<dbReference type="KEGG" id="evi:Echvi_3840"/>
<dbReference type="Proteomes" id="UP000010796">
    <property type="component" value="Chromosome"/>
</dbReference>
<sequence length="51" mass="5827">MKTKECPSCAMEVDAKAKVCPICQFEFPQRSPIIQWVAILLAILFILLYIL</sequence>
<keyword evidence="1" id="KW-1133">Transmembrane helix</keyword>
<evidence type="ECO:0000313" key="3">
    <source>
        <dbReference type="Proteomes" id="UP000010796"/>
    </source>
</evidence>
<keyword evidence="1" id="KW-0812">Transmembrane</keyword>
<keyword evidence="3" id="KW-1185">Reference proteome</keyword>
<dbReference type="RefSeq" id="WP_015267593.1">
    <property type="nucleotide sequence ID" value="NC_019904.1"/>
</dbReference>
<proteinExistence type="predicted"/>
<keyword evidence="1" id="KW-0472">Membrane</keyword>
<evidence type="ECO:0000256" key="1">
    <source>
        <dbReference type="SAM" id="Phobius"/>
    </source>
</evidence>
<name>L0G3G9_ECHVK</name>
<protein>
    <submittedName>
        <fullName evidence="2">Uncharacterized protein family UPF0547</fullName>
    </submittedName>
</protein>
<dbReference type="EMBL" id="CP003346">
    <property type="protein sequence ID" value="AGA80052.1"/>
    <property type="molecule type" value="Genomic_DNA"/>
</dbReference>
<dbReference type="AlphaFoldDB" id="L0G3G9"/>
<dbReference type="HOGENOM" id="CLU_214807_0_0_10"/>
<accession>L0G3G9</accession>
<organism evidence="2 3">
    <name type="scientific">Echinicola vietnamensis (strain DSM 17526 / LMG 23754 / KMM 6221)</name>
    <dbReference type="NCBI Taxonomy" id="926556"/>
    <lineage>
        <taxon>Bacteria</taxon>
        <taxon>Pseudomonadati</taxon>
        <taxon>Bacteroidota</taxon>
        <taxon>Cytophagia</taxon>
        <taxon>Cytophagales</taxon>
        <taxon>Cyclobacteriaceae</taxon>
        <taxon>Echinicola</taxon>
    </lineage>
</organism>
<evidence type="ECO:0000313" key="2">
    <source>
        <dbReference type="EMBL" id="AGA80052.1"/>
    </source>
</evidence>